<feature type="coiled-coil region" evidence="1">
    <location>
        <begin position="751"/>
        <end position="778"/>
    </location>
</feature>
<dbReference type="CDD" id="cd21206">
    <property type="entry name" value="CH_IQGAP"/>
    <property type="match status" value="1"/>
</dbReference>
<dbReference type="KEGG" id="kla:KLLA0_D12914g"/>
<dbReference type="Gene3D" id="1.10.506.10">
    <property type="entry name" value="GTPase Activation - p120gap, domain 1"/>
    <property type="match status" value="1"/>
</dbReference>
<dbReference type="HOGENOM" id="CLU_000972_1_0_1"/>
<protein>
    <submittedName>
        <fullName evidence="5">KLLA0D12914p</fullName>
    </submittedName>
</protein>
<dbReference type="Pfam" id="PF00616">
    <property type="entry name" value="RasGAP"/>
    <property type="match status" value="1"/>
</dbReference>
<gene>
    <name evidence="5" type="ORF">KLLA0_D12914g</name>
</gene>
<dbReference type="InterPro" id="IPR000593">
    <property type="entry name" value="RasGAP_C"/>
</dbReference>
<dbReference type="Pfam" id="PF03836">
    <property type="entry name" value="RasGAP_C"/>
    <property type="match status" value="1"/>
</dbReference>
<dbReference type="GO" id="GO:0005096">
    <property type="term" value="F:GTPase activator activity"/>
    <property type="evidence" value="ECO:0007669"/>
    <property type="project" value="TreeGrafter"/>
</dbReference>
<dbReference type="Pfam" id="PF00307">
    <property type="entry name" value="CH"/>
    <property type="match status" value="1"/>
</dbReference>
<dbReference type="EMBL" id="CR382124">
    <property type="protein sequence ID" value="CAH00734.1"/>
    <property type="molecule type" value="Genomic_DNA"/>
</dbReference>
<keyword evidence="6" id="KW-1185">Reference proteome</keyword>
<dbReference type="SUPFAM" id="SSF48350">
    <property type="entry name" value="GTPase activation domain, GAP"/>
    <property type="match status" value="1"/>
</dbReference>
<feature type="compositionally biased region" description="Low complexity" evidence="2">
    <location>
        <begin position="92"/>
        <end position="109"/>
    </location>
</feature>
<evidence type="ECO:0000313" key="5">
    <source>
        <dbReference type="EMBL" id="CAH00734.1"/>
    </source>
</evidence>
<dbReference type="PANTHER" id="PTHR14149:SF14">
    <property type="entry name" value="CALPONIN-HOMOLOGY (CH) DOMAIN-CONTAINING PROTEIN"/>
    <property type="match status" value="1"/>
</dbReference>
<dbReference type="eggNOG" id="KOG2128">
    <property type="taxonomic scope" value="Eukaryota"/>
</dbReference>
<dbReference type="InParanoid" id="Q6CR01"/>
<dbReference type="PROSITE" id="PS50018">
    <property type="entry name" value="RAS_GTPASE_ACTIV_2"/>
    <property type="match status" value="1"/>
</dbReference>
<reference evidence="5 6" key="1">
    <citation type="journal article" date="2004" name="Nature">
        <title>Genome evolution in yeasts.</title>
        <authorList>
            <consortium name="Genolevures"/>
            <person name="Dujon B."/>
            <person name="Sherman D."/>
            <person name="Fischer G."/>
            <person name="Durrens P."/>
            <person name="Casaregola S."/>
            <person name="Lafontaine I."/>
            <person name="de Montigny J."/>
            <person name="Marck C."/>
            <person name="Neuveglise C."/>
            <person name="Talla E."/>
            <person name="Goffard N."/>
            <person name="Frangeul L."/>
            <person name="Aigle M."/>
            <person name="Anthouard V."/>
            <person name="Babour A."/>
            <person name="Barbe V."/>
            <person name="Barnay S."/>
            <person name="Blanchin S."/>
            <person name="Beckerich J.M."/>
            <person name="Beyne E."/>
            <person name="Bleykasten C."/>
            <person name="Boisrame A."/>
            <person name="Boyer J."/>
            <person name="Cattolico L."/>
            <person name="Confanioleri F."/>
            <person name="de Daruvar A."/>
            <person name="Despons L."/>
            <person name="Fabre E."/>
            <person name="Fairhead C."/>
            <person name="Ferry-Dumazet H."/>
            <person name="Groppi A."/>
            <person name="Hantraye F."/>
            <person name="Hennequin C."/>
            <person name="Jauniaux N."/>
            <person name="Joyet P."/>
            <person name="Kachouri R."/>
            <person name="Kerrest A."/>
            <person name="Koszul R."/>
            <person name="Lemaire M."/>
            <person name="Lesur I."/>
            <person name="Ma L."/>
            <person name="Muller H."/>
            <person name="Nicaud J.M."/>
            <person name="Nikolski M."/>
            <person name="Oztas S."/>
            <person name="Ozier-Kalogeropoulos O."/>
            <person name="Pellenz S."/>
            <person name="Potier S."/>
            <person name="Richard G.F."/>
            <person name="Straub M.L."/>
            <person name="Suleau A."/>
            <person name="Swennene D."/>
            <person name="Tekaia F."/>
            <person name="Wesolowski-Louvel M."/>
            <person name="Westhof E."/>
            <person name="Wirth B."/>
            <person name="Zeniou-Meyer M."/>
            <person name="Zivanovic I."/>
            <person name="Bolotin-Fukuhara M."/>
            <person name="Thierry A."/>
            <person name="Bouchier C."/>
            <person name="Caudron B."/>
            <person name="Scarpelli C."/>
            <person name="Gaillardin C."/>
            <person name="Weissenbach J."/>
            <person name="Wincker P."/>
            <person name="Souciet J.L."/>
        </authorList>
    </citation>
    <scope>NUCLEOTIDE SEQUENCE [LARGE SCALE GENOMIC DNA]</scope>
    <source>
        <strain evidence="6">ATCC 8585 / CBS 2359 / DSM 70799 / NBRC 1267 / NRRL Y-1140 / WM37</strain>
    </source>
</reference>
<feature type="region of interest" description="Disordered" evidence="2">
    <location>
        <begin position="91"/>
        <end position="112"/>
    </location>
</feature>
<dbReference type="InterPro" id="IPR001936">
    <property type="entry name" value="RasGAP_dom"/>
</dbReference>
<dbReference type="Proteomes" id="UP000000598">
    <property type="component" value="Chromosome D"/>
</dbReference>
<organism evidence="5 6">
    <name type="scientific">Kluyveromyces lactis (strain ATCC 8585 / CBS 2359 / DSM 70799 / NBRC 1267 / NRRL Y-1140 / WM37)</name>
    <name type="common">Yeast</name>
    <name type="synonym">Candida sphaerica</name>
    <dbReference type="NCBI Taxonomy" id="284590"/>
    <lineage>
        <taxon>Eukaryota</taxon>
        <taxon>Fungi</taxon>
        <taxon>Dikarya</taxon>
        <taxon>Ascomycota</taxon>
        <taxon>Saccharomycotina</taxon>
        <taxon>Saccharomycetes</taxon>
        <taxon>Saccharomycetales</taxon>
        <taxon>Saccharomycetaceae</taxon>
        <taxon>Kluyveromyces</taxon>
    </lineage>
</organism>
<dbReference type="STRING" id="284590.Q6CR01"/>
<dbReference type="GO" id="GO:0110085">
    <property type="term" value="C:mitotic actomyosin contractile ring"/>
    <property type="evidence" value="ECO:0007669"/>
    <property type="project" value="TreeGrafter"/>
</dbReference>
<sequence length="1494" mass="169676">MSVLTGSPGKSDSINTRMQEYMKNINKDSQPVLKQISSSRINSNSNLKGILSSTKSPKNTYSGSPGKENFNNVTAELSFILKNSPTKPSYFSASGNNVNGNNSSPSKLSSSKDNDYQEFLVRIEEAKQWIEAIIHEELPSALELATTKCMSDGVYLAKLVATVKPELVKKIIPTGDRLMYAHTQNINAFLELVNYIAVPDLFKFELNDLYDRKNIPKVFETIHATASLLSAQYGTIIPQMQNLTGQIDVSIDDIKLCQRKVPGVHAFRSFNQFGSKPSSPKKSPQKGLLDSAVLQSPVKLKTEPEVCIPESPKTPTRYSSAIVHDIRQFNPSLSETKPLSLSYPTESSPQRLKYSPDRTFSYYSPGVSRRLSYRTEDIGYFNRKRHQWNYDFDYYDTYRYGSTQYSPKRRERMTETEFLDTVTHLQALLRGLNTRYDVHLKIITLKHSNTRFAELQALCKGAVIRGQHQNFVQNHKPNEALVTLQARLRGSIQRDVFDHFRLRLIKRENYILYLKTQLKGSAQRKLTQEKLRYKSIYGDTFSVLQAVIRAKLQRGNFMSYHNISNIVSSEASALQALSRGRIVRLRMMEASSGDLQIKLQALLRGAFQRSKLQRVKEVMSCDQFQNFGPILKGYIVARRYTDAPSKVANEIVSFNAVVKGMLTRFAMELIIDIAEQNNIDSLQSKVLGYLIRKRVSQKKSFYKMRESEIIIIQKNIRRYQLQNAYKVLMSTGSPKLSTVRKFVHILNQSDNELFSANLQKLKANINDVNDEVGELQESLRKKVLMKDSLEKRRIDVCKFLTPAGRQQLEIQFNAISSDNISANLKSLYGKAGFLLQVDSFYWHLLAKGDPRFCVTNLPKLFAPIRGAIGDRENSLLIKVIGDLLVEEIDESSTLNDFLVNDDAVWIQVLQNYLTSFRSKEILTAFAQLYKYLDSNAIDFESDPSKIYAKLHPTAPPQLAHEAIEDSSTSKRFIKNMTSLWGAVELVCAVLDHIVSSTRNDLKYLASRAYRSSANKDTEESSALSAISKIVVDNFIFVALMKRSDFSSSTVGLNYDEKARVLTETLKVIFALKTFDGYFSPLNQYLVQSHNQFSDILTELLMEPEESKEYETMVYKDMANNSKPSLMIYHQSFIKILEKLEGTLEELPHDDPMVKILSKIQIEFDKTSVNGQSQLTISLDPSAYKVTLNNSRSDLMYTEAKQGLCYLMQVEEVNSNLTDLLVSEVLPEDEIAFQQLIAQNPSIANTLSEKHGDIINYAEFKKFLMYRIKELTVLGIIDKSNDYQFLLVDIANTIKTRSCIKGLNRSEMELMTSVYDSLNDKLRNTKLLLDAMDTAITKSIKEIQSLHDYTPAKKSGFGHKLKDVYQKNHKKSHEAEAGMNYKWSNKQLFELGVLSKVTGNGAKNSSVSFFGSSGSKSQYVDLKFSTRDGEVFGIELIDNKNKFDSNLQSVVKFSELIEKEAADRHSTISILGRKEKMVLNVGKLLDLLVDSFFRF</sequence>
<evidence type="ECO:0000256" key="2">
    <source>
        <dbReference type="SAM" id="MobiDB-lite"/>
    </source>
</evidence>
<feature type="domain" description="Calponin-homology (CH)" evidence="4">
    <location>
        <begin position="120"/>
        <end position="233"/>
    </location>
</feature>
<dbReference type="GO" id="GO:0005516">
    <property type="term" value="F:calmodulin binding"/>
    <property type="evidence" value="ECO:0007669"/>
    <property type="project" value="TreeGrafter"/>
</dbReference>
<feature type="compositionally biased region" description="Polar residues" evidence="2">
    <location>
        <begin position="51"/>
        <end position="67"/>
    </location>
</feature>
<dbReference type="PANTHER" id="PTHR14149">
    <property type="entry name" value="RAS GTPASE-ACTIVATING PROTEIN WITH IQ MOTIF"/>
    <property type="match status" value="1"/>
</dbReference>
<accession>Q6CR01</accession>
<name>Q6CR01_KLULA</name>
<dbReference type="SUPFAM" id="SSF47576">
    <property type="entry name" value="Calponin-homology domain, CH-domain"/>
    <property type="match status" value="1"/>
</dbReference>
<dbReference type="PaxDb" id="284590-Q6CR01"/>
<dbReference type="InterPro" id="IPR001715">
    <property type="entry name" value="CH_dom"/>
</dbReference>
<evidence type="ECO:0000256" key="1">
    <source>
        <dbReference type="SAM" id="Coils"/>
    </source>
</evidence>
<dbReference type="Gene3D" id="1.10.418.10">
    <property type="entry name" value="Calponin-like domain"/>
    <property type="match status" value="1"/>
</dbReference>
<dbReference type="PROSITE" id="PS50021">
    <property type="entry name" value="CH"/>
    <property type="match status" value="1"/>
</dbReference>
<evidence type="ECO:0000313" key="6">
    <source>
        <dbReference type="Proteomes" id="UP000000598"/>
    </source>
</evidence>
<evidence type="ECO:0000259" key="3">
    <source>
        <dbReference type="PROSITE" id="PS50018"/>
    </source>
</evidence>
<dbReference type="InterPro" id="IPR008936">
    <property type="entry name" value="Rho_GTPase_activation_prot"/>
</dbReference>
<dbReference type="GO" id="GO:1903479">
    <property type="term" value="P:mitotic actomyosin contractile ring assembly actin filament organization"/>
    <property type="evidence" value="ECO:0007669"/>
    <property type="project" value="TreeGrafter"/>
</dbReference>
<dbReference type="PROSITE" id="PS50096">
    <property type="entry name" value="IQ"/>
    <property type="match status" value="2"/>
</dbReference>
<proteinExistence type="predicted"/>
<feature type="domain" description="Ras-GAP" evidence="3">
    <location>
        <begin position="871"/>
        <end position="1073"/>
    </location>
</feature>
<feature type="region of interest" description="Disordered" evidence="2">
    <location>
        <begin position="44"/>
        <end position="67"/>
    </location>
</feature>
<keyword evidence="1" id="KW-0175">Coiled coil</keyword>
<dbReference type="FunCoup" id="Q6CR01">
    <property type="interactions" value="402"/>
</dbReference>
<dbReference type="CDD" id="cd12206">
    <property type="entry name" value="RasGAP_IQGAP_related"/>
    <property type="match status" value="1"/>
</dbReference>
<evidence type="ECO:0000259" key="4">
    <source>
        <dbReference type="PROSITE" id="PS50021"/>
    </source>
</evidence>
<dbReference type="SMART" id="SM00033">
    <property type="entry name" value="CH"/>
    <property type="match status" value="1"/>
</dbReference>
<dbReference type="InterPro" id="IPR036872">
    <property type="entry name" value="CH_dom_sf"/>
</dbReference>
<dbReference type="GO" id="GO:0051015">
    <property type="term" value="F:actin filament binding"/>
    <property type="evidence" value="ECO:0007669"/>
    <property type="project" value="TreeGrafter"/>
</dbReference>
<dbReference type="OMA" id="KGVLVHW"/>